<sequence>LQLDNIAMAQRIRLLRESNQMVGFCQEHTPGHDLSMQNFGTVETAYHAVYGDDPKFHYGREATVTVFAGFGKTDYQPFPALVSPTCKAEQAPGLARTIRLLMDSWETKVKVYGELWCVSTNGDAVNRLACHRECVVAELDPADPLAKHLSGLEGLN</sequence>
<proteinExistence type="predicted"/>
<organism evidence="1 2">
    <name type="scientific">Pleurotus eryngii</name>
    <name type="common">Boletus of the steppes</name>
    <dbReference type="NCBI Taxonomy" id="5323"/>
    <lineage>
        <taxon>Eukaryota</taxon>
        <taxon>Fungi</taxon>
        <taxon>Dikarya</taxon>
        <taxon>Basidiomycota</taxon>
        <taxon>Agaricomycotina</taxon>
        <taxon>Agaricomycetes</taxon>
        <taxon>Agaricomycetidae</taxon>
        <taxon>Agaricales</taxon>
        <taxon>Pleurotineae</taxon>
        <taxon>Pleurotaceae</taxon>
        <taxon>Pleurotus</taxon>
    </lineage>
</organism>
<dbReference type="AlphaFoldDB" id="A0A9P5ZXS9"/>
<evidence type="ECO:0000313" key="2">
    <source>
        <dbReference type="Proteomes" id="UP000807025"/>
    </source>
</evidence>
<accession>A0A9P5ZXS9</accession>
<dbReference type="EMBL" id="MU154552">
    <property type="protein sequence ID" value="KAF9496437.1"/>
    <property type="molecule type" value="Genomic_DNA"/>
</dbReference>
<dbReference type="Proteomes" id="UP000807025">
    <property type="component" value="Unassembled WGS sequence"/>
</dbReference>
<protein>
    <submittedName>
        <fullName evidence="1">Uncharacterized protein</fullName>
    </submittedName>
</protein>
<reference evidence="1" key="1">
    <citation type="submission" date="2020-11" db="EMBL/GenBank/DDBJ databases">
        <authorList>
            <consortium name="DOE Joint Genome Institute"/>
            <person name="Ahrendt S."/>
            <person name="Riley R."/>
            <person name="Andreopoulos W."/>
            <person name="Labutti K."/>
            <person name="Pangilinan J."/>
            <person name="Ruiz-Duenas F.J."/>
            <person name="Barrasa J.M."/>
            <person name="Sanchez-Garcia M."/>
            <person name="Camarero S."/>
            <person name="Miyauchi S."/>
            <person name="Serrano A."/>
            <person name="Linde D."/>
            <person name="Babiker R."/>
            <person name="Drula E."/>
            <person name="Ayuso-Fernandez I."/>
            <person name="Pacheco R."/>
            <person name="Padilla G."/>
            <person name="Ferreira P."/>
            <person name="Barriuso J."/>
            <person name="Kellner H."/>
            <person name="Castanera R."/>
            <person name="Alfaro M."/>
            <person name="Ramirez L."/>
            <person name="Pisabarro A.G."/>
            <person name="Kuo A."/>
            <person name="Tritt A."/>
            <person name="Lipzen A."/>
            <person name="He G."/>
            <person name="Yan M."/>
            <person name="Ng V."/>
            <person name="Cullen D."/>
            <person name="Martin F."/>
            <person name="Rosso M.-N."/>
            <person name="Henrissat B."/>
            <person name="Hibbett D."/>
            <person name="Martinez A.T."/>
            <person name="Grigoriev I.V."/>
        </authorList>
    </citation>
    <scope>NUCLEOTIDE SEQUENCE</scope>
    <source>
        <strain evidence="1">ATCC 90797</strain>
    </source>
</reference>
<dbReference type="OrthoDB" id="3048541at2759"/>
<keyword evidence="2" id="KW-1185">Reference proteome</keyword>
<feature type="non-terminal residue" evidence="1">
    <location>
        <position position="1"/>
    </location>
</feature>
<evidence type="ECO:0000313" key="1">
    <source>
        <dbReference type="EMBL" id="KAF9496437.1"/>
    </source>
</evidence>
<feature type="non-terminal residue" evidence="1">
    <location>
        <position position="156"/>
    </location>
</feature>
<gene>
    <name evidence="1" type="ORF">BDN71DRAFT_1363279</name>
</gene>
<name>A0A9P5ZXS9_PLEER</name>
<comment type="caution">
    <text evidence="1">The sequence shown here is derived from an EMBL/GenBank/DDBJ whole genome shotgun (WGS) entry which is preliminary data.</text>
</comment>